<evidence type="ECO:0000256" key="9">
    <source>
        <dbReference type="ARBA" id="ARBA00022516"/>
    </source>
</evidence>
<dbReference type="GO" id="GO:0016024">
    <property type="term" value="P:CDP-diacylglycerol biosynthetic process"/>
    <property type="evidence" value="ECO:0007669"/>
    <property type="project" value="UniProtKB-UniPathway"/>
</dbReference>
<organism evidence="20 21">
    <name type="scientific">Campylobacter showae CSUNSWCD</name>
    <dbReference type="NCBI Taxonomy" id="1244083"/>
    <lineage>
        <taxon>Bacteria</taxon>
        <taxon>Pseudomonadati</taxon>
        <taxon>Campylobacterota</taxon>
        <taxon>Epsilonproteobacteria</taxon>
        <taxon>Campylobacterales</taxon>
        <taxon>Campylobacteraceae</taxon>
        <taxon>Campylobacter</taxon>
    </lineage>
</organism>
<evidence type="ECO:0000256" key="4">
    <source>
        <dbReference type="ARBA" id="ARBA00005189"/>
    </source>
</evidence>
<dbReference type="STRING" id="1244083.CSUNSWCD_1097"/>
<evidence type="ECO:0000256" key="16">
    <source>
        <dbReference type="ARBA" id="ARBA00023209"/>
    </source>
</evidence>
<feature type="transmembrane region" description="Helical" evidence="19">
    <location>
        <begin position="176"/>
        <end position="196"/>
    </location>
</feature>
<evidence type="ECO:0000256" key="7">
    <source>
        <dbReference type="ARBA" id="ARBA00019373"/>
    </source>
</evidence>
<evidence type="ECO:0000313" key="20">
    <source>
        <dbReference type="EMBL" id="EKU10223.1"/>
    </source>
</evidence>
<gene>
    <name evidence="20" type="ORF">CSUNSWCD_1097</name>
</gene>
<evidence type="ECO:0000256" key="19">
    <source>
        <dbReference type="SAM" id="Phobius"/>
    </source>
</evidence>
<evidence type="ECO:0000256" key="3">
    <source>
        <dbReference type="ARBA" id="ARBA00005119"/>
    </source>
</evidence>
<evidence type="ECO:0000256" key="12">
    <source>
        <dbReference type="ARBA" id="ARBA00022695"/>
    </source>
</evidence>
<comment type="caution">
    <text evidence="20">The sequence shown here is derived from an EMBL/GenBank/DDBJ whole genome shotgun (WGS) entry which is preliminary data.</text>
</comment>
<keyword evidence="11 18" id="KW-0812">Transmembrane</keyword>
<dbReference type="UniPathway" id="UPA00557">
    <property type="reaction ID" value="UER00614"/>
</dbReference>
<keyword evidence="10 18" id="KW-0808">Transferase</keyword>
<dbReference type="PROSITE" id="PS01315">
    <property type="entry name" value="CDS"/>
    <property type="match status" value="1"/>
</dbReference>
<evidence type="ECO:0000256" key="15">
    <source>
        <dbReference type="ARBA" id="ARBA00023136"/>
    </source>
</evidence>
<evidence type="ECO:0000256" key="11">
    <source>
        <dbReference type="ARBA" id="ARBA00022692"/>
    </source>
</evidence>
<dbReference type="PATRIC" id="fig|1244083.3.peg.2344"/>
<keyword evidence="13 19" id="KW-1133">Transmembrane helix</keyword>
<dbReference type="GO" id="GO:0004605">
    <property type="term" value="F:phosphatidate cytidylyltransferase activity"/>
    <property type="evidence" value="ECO:0007669"/>
    <property type="project" value="UniProtKB-EC"/>
</dbReference>
<evidence type="ECO:0000256" key="18">
    <source>
        <dbReference type="RuleBase" id="RU003938"/>
    </source>
</evidence>
<feature type="transmembrane region" description="Helical" evidence="19">
    <location>
        <begin position="116"/>
        <end position="135"/>
    </location>
</feature>
<feature type="transmembrane region" description="Helical" evidence="19">
    <location>
        <begin position="91"/>
        <end position="109"/>
    </location>
</feature>
<dbReference type="PANTHER" id="PTHR46382:SF1">
    <property type="entry name" value="PHOSPHATIDATE CYTIDYLYLTRANSFERASE"/>
    <property type="match status" value="1"/>
</dbReference>
<dbReference type="eggNOG" id="COG4589">
    <property type="taxonomic scope" value="Bacteria"/>
</dbReference>
<keyword evidence="14" id="KW-0443">Lipid metabolism</keyword>
<evidence type="ECO:0000256" key="5">
    <source>
        <dbReference type="ARBA" id="ARBA00010185"/>
    </source>
</evidence>
<name>M5IPX7_9BACT</name>
<evidence type="ECO:0000256" key="2">
    <source>
        <dbReference type="ARBA" id="ARBA00004651"/>
    </source>
</evidence>
<comment type="similarity">
    <text evidence="5 18">Belongs to the CDS family.</text>
</comment>
<reference evidence="20 21" key="1">
    <citation type="journal article" date="2013" name="Genome Announc.">
        <title>Genome Sequence of Campylobacter showae UNSWCD, Isolated from a Patient with Crohn's Disease.</title>
        <authorList>
            <person name="Tay A.P."/>
            <person name="Kaakoush N.O."/>
            <person name="Deshpande N.P."/>
            <person name="Chen Z."/>
            <person name="Mitchell H."/>
            <person name="Wilkins M.R."/>
        </authorList>
    </citation>
    <scope>NUCLEOTIDE SEQUENCE [LARGE SCALE GENOMIC DNA]</scope>
    <source>
        <strain evidence="20 21">CSUNSWCD</strain>
    </source>
</reference>
<evidence type="ECO:0000256" key="6">
    <source>
        <dbReference type="ARBA" id="ARBA00012487"/>
    </source>
</evidence>
<keyword evidence="16" id="KW-0594">Phospholipid biosynthesis</keyword>
<comment type="pathway">
    <text evidence="3 18">Phospholipid metabolism; CDP-diacylglycerol biosynthesis; CDP-diacylglycerol from sn-glycerol 3-phosphate: step 3/3.</text>
</comment>
<keyword evidence="12 18" id="KW-0548">Nucleotidyltransferase</keyword>
<keyword evidence="8" id="KW-1003">Cell membrane</keyword>
<evidence type="ECO:0000313" key="21">
    <source>
        <dbReference type="Proteomes" id="UP000011939"/>
    </source>
</evidence>
<dbReference type="AlphaFoldDB" id="M5IPX7"/>
<dbReference type="EMBL" id="AMZQ01000018">
    <property type="protein sequence ID" value="EKU10223.1"/>
    <property type="molecule type" value="Genomic_DNA"/>
</dbReference>
<proteinExistence type="inferred from homology"/>
<dbReference type="PANTHER" id="PTHR46382">
    <property type="entry name" value="PHOSPHATIDATE CYTIDYLYLTRANSFERASE"/>
    <property type="match status" value="1"/>
</dbReference>
<dbReference type="InterPro" id="IPR000374">
    <property type="entry name" value="PC_trans"/>
</dbReference>
<evidence type="ECO:0000256" key="17">
    <source>
        <dbReference type="ARBA" id="ARBA00023264"/>
    </source>
</evidence>
<evidence type="ECO:0000256" key="10">
    <source>
        <dbReference type="ARBA" id="ARBA00022679"/>
    </source>
</evidence>
<feature type="transmembrane region" description="Helical" evidence="19">
    <location>
        <begin position="27"/>
        <end position="60"/>
    </location>
</feature>
<dbReference type="Pfam" id="PF01148">
    <property type="entry name" value="CTP_transf_1"/>
    <property type="match status" value="1"/>
</dbReference>
<dbReference type="EC" id="2.7.7.41" evidence="6 18"/>
<evidence type="ECO:0000256" key="1">
    <source>
        <dbReference type="ARBA" id="ARBA00001698"/>
    </source>
</evidence>
<feature type="transmembrane region" description="Helical" evidence="19">
    <location>
        <begin position="141"/>
        <end position="164"/>
    </location>
</feature>
<comment type="catalytic activity">
    <reaction evidence="1 18">
        <text>a 1,2-diacyl-sn-glycero-3-phosphate + CTP + H(+) = a CDP-1,2-diacyl-sn-glycerol + diphosphate</text>
        <dbReference type="Rhea" id="RHEA:16229"/>
        <dbReference type="ChEBI" id="CHEBI:15378"/>
        <dbReference type="ChEBI" id="CHEBI:33019"/>
        <dbReference type="ChEBI" id="CHEBI:37563"/>
        <dbReference type="ChEBI" id="CHEBI:58332"/>
        <dbReference type="ChEBI" id="CHEBI:58608"/>
        <dbReference type="EC" id="2.7.7.41"/>
    </reaction>
</comment>
<dbReference type="Proteomes" id="UP000011939">
    <property type="component" value="Unassembled WGS sequence"/>
</dbReference>
<evidence type="ECO:0000256" key="8">
    <source>
        <dbReference type="ARBA" id="ARBA00022475"/>
    </source>
</evidence>
<keyword evidence="9" id="KW-0444">Lipid biosynthesis</keyword>
<comment type="pathway">
    <text evidence="4">Lipid metabolism.</text>
</comment>
<sequence>MPQISALLSKNFIQLLLKKGKIMKTRIITGVALFVAVLVIFFVDSYLLNFAILGFVLYTAFGEAQKLYGLQGGSLALIAIIFYLLTPFSNPVFIAILAVLIVVSFLAHFKSENLTPALPFLYPMTPIFLIWMLYSQYGVGYLAWLILTVVACDSGAFFVGKFCGKHAFSETSPNKTWEGVAGGIVVATVFGAGFGWVLTDSFWHSLITAFLVAVFGVWGDLFESYLKRRAGVKDSGTLLPGHGGMLDRVDGYLFGVAAMLWTLSW</sequence>
<protein>
    <recommendedName>
        <fullName evidence="7 18">Phosphatidate cytidylyltransferase</fullName>
        <ecNumber evidence="6 18">2.7.7.41</ecNumber>
    </recommendedName>
</protein>
<keyword evidence="17" id="KW-1208">Phospholipid metabolism</keyword>
<comment type="subcellular location">
    <subcellularLocation>
        <location evidence="2">Cell membrane</location>
        <topology evidence="2">Multi-pass membrane protein</topology>
    </subcellularLocation>
</comment>
<evidence type="ECO:0000256" key="14">
    <source>
        <dbReference type="ARBA" id="ARBA00023098"/>
    </source>
</evidence>
<feature type="transmembrane region" description="Helical" evidence="19">
    <location>
        <begin position="202"/>
        <end position="222"/>
    </location>
</feature>
<dbReference type="GO" id="GO:0005886">
    <property type="term" value="C:plasma membrane"/>
    <property type="evidence" value="ECO:0007669"/>
    <property type="project" value="UniProtKB-SubCell"/>
</dbReference>
<keyword evidence="15 19" id="KW-0472">Membrane</keyword>
<evidence type="ECO:0000256" key="13">
    <source>
        <dbReference type="ARBA" id="ARBA00022989"/>
    </source>
</evidence>
<accession>M5IPX7</accession>